<evidence type="ECO:0000256" key="2">
    <source>
        <dbReference type="SAM" id="Phobius"/>
    </source>
</evidence>
<sequence>MTEIRGHVGEWAAVLVSVVAAVVAIWQARIAQRQAVSADTAARLAERQATAAESQVQIMREQLDAENDERIDSRRPQFEVTASRVKDAGQNQPHAELTLTQTAGRALRQVTVQAAGEYVEGFRSGRADEWGLHSVAGEAVIDGMSPGGRVTSGGVV</sequence>
<dbReference type="RefSeq" id="WP_345510129.1">
    <property type="nucleotide sequence ID" value="NZ_BAAAXD010000006.1"/>
</dbReference>
<feature type="coiled-coil region" evidence="1">
    <location>
        <begin position="42"/>
        <end position="69"/>
    </location>
</feature>
<dbReference type="EMBL" id="JBHMCG010000215">
    <property type="protein sequence ID" value="MFB9579178.1"/>
    <property type="molecule type" value="Genomic_DNA"/>
</dbReference>
<evidence type="ECO:0000313" key="4">
    <source>
        <dbReference type="Proteomes" id="UP001589710"/>
    </source>
</evidence>
<feature type="transmembrane region" description="Helical" evidence="2">
    <location>
        <begin position="6"/>
        <end position="26"/>
    </location>
</feature>
<protein>
    <submittedName>
        <fullName evidence="3">Uncharacterized protein</fullName>
    </submittedName>
</protein>
<evidence type="ECO:0000256" key="1">
    <source>
        <dbReference type="SAM" id="Coils"/>
    </source>
</evidence>
<name>A0ABV5RMS4_9ACTN</name>
<comment type="caution">
    <text evidence="3">The sequence shown here is derived from an EMBL/GenBank/DDBJ whole genome shotgun (WGS) entry which is preliminary data.</text>
</comment>
<evidence type="ECO:0000313" key="3">
    <source>
        <dbReference type="EMBL" id="MFB9579178.1"/>
    </source>
</evidence>
<proteinExistence type="predicted"/>
<keyword evidence="2" id="KW-0472">Membrane</keyword>
<accession>A0ABV5RMS4</accession>
<gene>
    <name evidence="3" type="ORF">ACFFTL_44775</name>
</gene>
<keyword evidence="2" id="KW-1133">Transmembrane helix</keyword>
<keyword evidence="4" id="KW-1185">Reference proteome</keyword>
<reference evidence="3 4" key="1">
    <citation type="submission" date="2024-09" db="EMBL/GenBank/DDBJ databases">
        <authorList>
            <person name="Sun Q."/>
            <person name="Mori K."/>
        </authorList>
    </citation>
    <scope>NUCLEOTIDE SEQUENCE [LARGE SCALE GENOMIC DNA]</scope>
    <source>
        <strain evidence="3 4">JCM 3331</strain>
    </source>
</reference>
<dbReference type="Proteomes" id="UP001589710">
    <property type="component" value="Unassembled WGS sequence"/>
</dbReference>
<keyword evidence="1" id="KW-0175">Coiled coil</keyword>
<organism evidence="3 4">
    <name type="scientific">Streptomyces yanii</name>
    <dbReference type="NCBI Taxonomy" id="78510"/>
    <lineage>
        <taxon>Bacteria</taxon>
        <taxon>Bacillati</taxon>
        <taxon>Actinomycetota</taxon>
        <taxon>Actinomycetes</taxon>
        <taxon>Kitasatosporales</taxon>
        <taxon>Streptomycetaceae</taxon>
        <taxon>Streptomyces</taxon>
    </lineage>
</organism>
<keyword evidence="2" id="KW-0812">Transmembrane</keyword>